<dbReference type="InterPro" id="IPR017476">
    <property type="entry name" value="UDP-Glc/GDP-Man"/>
</dbReference>
<dbReference type="PIRSF" id="PIRSF000124">
    <property type="entry name" value="UDPglc_GDPman_dh"/>
    <property type="match status" value="1"/>
</dbReference>
<evidence type="ECO:0000256" key="4">
    <source>
        <dbReference type="ARBA" id="ARBA00023002"/>
    </source>
</evidence>
<name>A0ABQ3CJZ2_9ACTN</name>
<dbReference type="SUPFAM" id="SSF48179">
    <property type="entry name" value="6-phosphogluconate dehydrogenase C-terminal domain-like"/>
    <property type="match status" value="1"/>
</dbReference>
<dbReference type="InterPro" id="IPR014026">
    <property type="entry name" value="UDP-Glc/GDP-Man_DH_dimer"/>
</dbReference>
<organism evidence="9 10">
    <name type="scientific">Streptomyces canarius</name>
    <dbReference type="NCBI Taxonomy" id="285453"/>
    <lineage>
        <taxon>Bacteria</taxon>
        <taxon>Bacillati</taxon>
        <taxon>Actinomycetota</taxon>
        <taxon>Actinomycetes</taxon>
        <taxon>Kitasatosporales</taxon>
        <taxon>Streptomycetaceae</taxon>
        <taxon>Streptomyces</taxon>
    </lineage>
</organism>
<dbReference type="NCBIfam" id="TIGR03026">
    <property type="entry name" value="NDP-sugDHase"/>
    <property type="match status" value="1"/>
</dbReference>
<keyword evidence="5 7" id="KW-0520">NAD</keyword>
<proteinExistence type="inferred from homology"/>
<evidence type="ECO:0000313" key="9">
    <source>
        <dbReference type="EMBL" id="GHA22142.1"/>
    </source>
</evidence>
<dbReference type="Gene3D" id="1.20.5.100">
    <property type="entry name" value="Cytochrome c1, transmembrane anchor, C-terminal"/>
    <property type="match status" value="1"/>
</dbReference>
<dbReference type="InterPro" id="IPR036220">
    <property type="entry name" value="UDP-Glc/GDP-Man_DH_C_sf"/>
</dbReference>
<dbReference type="EC" id="1.1.1.22" evidence="3 7"/>
<comment type="similarity">
    <text evidence="2 7">Belongs to the UDP-glucose/GDP-mannose dehydrogenase family.</text>
</comment>
<evidence type="ECO:0000256" key="2">
    <source>
        <dbReference type="ARBA" id="ARBA00006601"/>
    </source>
</evidence>
<protein>
    <recommendedName>
        <fullName evidence="3 7">UDP-glucose 6-dehydrogenase</fullName>
        <ecNumber evidence="3 7">1.1.1.22</ecNumber>
    </recommendedName>
</protein>
<dbReference type="SUPFAM" id="SSF52413">
    <property type="entry name" value="UDP-glucose/GDP-mannose dehydrogenase C-terminal domain"/>
    <property type="match status" value="1"/>
</dbReference>
<evidence type="ECO:0000313" key="10">
    <source>
        <dbReference type="Proteomes" id="UP000653644"/>
    </source>
</evidence>
<evidence type="ECO:0000259" key="8">
    <source>
        <dbReference type="SMART" id="SM00984"/>
    </source>
</evidence>
<dbReference type="Pfam" id="PF03721">
    <property type="entry name" value="UDPG_MGDP_dh_N"/>
    <property type="match status" value="1"/>
</dbReference>
<dbReference type="InterPro" id="IPR028357">
    <property type="entry name" value="UDPglc_DH_bac"/>
</dbReference>
<dbReference type="SMART" id="SM00984">
    <property type="entry name" value="UDPG_MGDP_dh_C"/>
    <property type="match status" value="1"/>
</dbReference>
<dbReference type="RefSeq" id="WP_189885899.1">
    <property type="nucleotide sequence ID" value="NZ_BMVN01000008.1"/>
</dbReference>
<reference evidence="10" key="1">
    <citation type="journal article" date="2019" name="Int. J. Syst. Evol. Microbiol.">
        <title>The Global Catalogue of Microorganisms (GCM) 10K type strain sequencing project: providing services to taxonomists for standard genome sequencing and annotation.</title>
        <authorList>
            <consortium name="The Broad Institute Genomics Platform"/>
            <consortium name="The Broad Institute Genome Sequencing Center for Infectious Disease"/>
            <person name="Wu L."/>
            <person name="Ma J."/>
        </authorList>
    </citation>
    <scope>NUCLEOTIDE SEQUENCE [LARGE SCALE GENOMIC DNA]</scope>
    <source>
        <strain evidence="10">JCM 4733</strain>
    </source>
</reference>
<comment type="caution">
    <text evidence="9">The sequence shown here is derived from an EMBL/GenBank/DDBJ whole genome shotgun (WGS) entry which is preliminary data.</text>
</comment>
<dbReference type="Gene3D" id="3.40.50.720">
    <property type="entry name" value="NAD(P)-binding Rossmann-like Domain"/>
    <property type="match status" value="2"/>
</dbReference>
<dbReference type="PANTHER" id="PTHR43750">
    <property type="entry name" value="UDP-GLUCOSE 6-DEHYDROGENASE TUAD"/>
    <property type="match status" value="1"/>
</dbReference>
<dbReference type="Proteomes" id="UP000653644">
    <property type="component" value="Unassembled WGS sequence"/>
</dbReference>
<sequence length="434" mass="45843">MRLTVIGTGYLGATHAACMAELGHDVLGVDVDPEKVAALSAGRVPFHEPGLPELIAKHTASGRLRFTTSFAEAGSFGEVHFVCVGTPQRADSGAADLSHVDAAFAALAAHAAPDALVVGKSTVPVGTAERLARTYATEVAWNPEFLREGFAVEDTLRPDRLVFGVESARAETILRAVYAPVLAAGTPLVTADFPTAELVKTAANAFLATKISFINAMAEVCEAAGGDVRTLAEALGHDDRIGPQFLRAGIGFGGGCLPKDIRAFAHRADELGVPLTFLREVDAINMRRRDRVVELARELCGPDVLGARVTVLGAAFKPGSDDIRDSPALAVAARLRLEGADVTVHDPEAMDNARKAFPLLGYALSLEDALRGADLVLHLTEWPQFRAIDPERAAALVARPRIVDGRGVLDADRWTAAGWRLWALGTPAPAGEGH</sequence>
<dbReference type="PANTHER" id="PTHR43750:SF3">
    <property type="entry name" value="UDP-GLUCOSE 6-DEHYDROGENASE TUAD"/>
    <property type="match status" value="1"/>
</dbReference>
<dbReference type="EMBL" id="BMVN01000008">
    <property type="protein sequence ID" value="GHA22142.1"/>
    <property type="molecule type" value="Genomic_DNA"/>
</dbReference>
<dbReference type="InterPro" id="IPR001732">
    <property type="entry name" value="UDP-Glc/GDP-Man_DH_N"/>
</dbReference>
<dbReference type="InterPro" id="IPR014027">
    <property type="entry name" value="UDP-Glc/GDP-Man_DH_C"/>
</dbReference>
<evidence type="ECO:0000256" key="1">
    <source>
        <dbReference type="ARBA" id="ARBA00004701"/>
    </source>
</evidence>
<dbReference type="InterPro" id="IPR008927">
    <property type="entry name" value="6-PGluconate_DH-like_C_sf"/>
</dbReference>
<dbReference type="InterPro" id="IPR036291">
    <property type="entry name" value="NAD(P)-bd_dom_sf"/>
</dbReference>
<evidence type="ECO:0000256" key="7">
    <source>
        <dbReference type="PIRNR" id="PIRNR000124"/>
    </source>
</evidence>
<evidence type="ECO:0000256" key="6">
    <source>
        <dbReference type="ARBA" id="ARBA00047473"/>
    </source>
</evidence>
<comment type="pathway">
    <text evidence="1">Nucleotide-sugar biosynthesis; UDP-alpha-D-glucuronate biosynthesis; UDP-alpha-D-glucuronate from UDP-alpha-D-glucose: step 1/1.</text>
</comment>
<dbReference type="SUPFAM" id="SSF51735">
    <property type="entry name" value="NAD(P)-binding Rossmann-fold domains"/>
    <property type="match status" value="1"/>
</dbReference>
<dbReference type="PIRSF" id="PIRSF500134">
    <property type="entry name" value="UDPglc_DH_bac"/>
    <property type="match status" value="1"/>
</dbReference>
<keyword evidence="10" id="KW-1185">Reference proteome</keyword>
<comment type="catalytic activity">
    <reaction evidence="6 7">
        <text>UDP-alpha-D-glucose + 2 NAD(+) + H2O = UDP-alpha-D-glucuronate + 2 NADH + 3 H(+)</text>
        <dbReference type="Rhea" id="RHEA:23596"/>
        <dbReference type="ChEBI" id="CHEBI:15377"/>
        <dbReference type="ChEBI" id="CHEBI:15378"/>
        <dbReference type="ChEBI" id="CHEBI:57540"/>
        <dbReference type="ChEBI" id="CHEBI:57945"/>
        <dbReference type="ChEBI" id="CHEBI:58052"/>
        <dbReference type="ChEBI" id="CHEBI:58885"/>
        <dbReference type="EC" id="1.1.1.22"/>
    </reaction>
</comment>
<dbReference type="Pfam" id="PF00984">
    <property type="entry name" value="UDPG_MGDP_dh"/>
    <property type="match status" value="1"/>
</dbReference>
<dbReference type="Pfam" id="PF03720">
    <property type="entry name" value="UDPG_MGDP_dh_C"/>
    <property type="match status" value="1"/>
</dbReference>
<keyword evidence="4 7" id="KW-0560">Oxidoreductase</keyword>
<gene>
    <name evidence="9" type="ORF">GCM10010345_28890</name>
</gene>
<feature type="domain" description="UDP-glucose/GDP-mannose dehydrogenase C-terminal" evidence="8">
    <location>
        <begin position="310"/>
        <end position="411"/>
    </location>
</feature>
<evidence type="ECO:0000256" key="3">
    <source>
        <dbReference type="ARBA" id="ARBA00012954"/>
    </source>
</evidence>
<evidence type="ECO:0000256" key="5">
    <source>
        <dbReference type="ARBA" id="ARBA00023027"/>
    </source>
</evidence>
<accession>A0ABQ3CJZ2</accession>